<gene>
    <name evidence="1" type="ORF">C9927_01950</name>
</gene>
<evidence type="ECO:0008006" key="3">
    <source>
        <dbReference type="Google" id="ProtNLM"/>
    </source>
</evidence>
<reference evidence="1 2" key="1">
    <citation type="submission" date="2018-03" db="EMBL/GenBank/DDBJ databases">
        <title>Cross-interface Injection: A General Nanoliter Liquid Handling Method Applied to Single Cells Genome Amplification Automated Nanoliter Liquid Handling Applied to Single Cell Multiple Displacement Amplification.</title>
        <authorList>
            <person name="Yun J."/>
            <person name="Xu P."/>
            <person name="Xu J."/>
            <person name="Dai X."/>
            <person name="Wang Y."/>
            <person name="Zheng X."/>
            <person name="Cao C."/>
            <person name="Yi Q."/>
            <person name="Zhu Y."/>
            <person name="Wang L."/>
            <person name="Dong Z."/>
            <person name="Huang Y."/>
            <person name="Huang L."/>
            <person name="Du W."/>
        </authorList>
    </citation>
    <scope>NUCLEOTIDE SEQUENCE [LARGE SCALE GENOMIC DNA]</scope>
    <source>
        <strain evidence="1 2">A12-4</strain>
    </source>
</reference>
<dbReference type="Gene3D" id="2.60.120.1140">
    <property type="entry name" value="Protein of unknown function DUF192"/>
    <property type="match status" value="1"/>
</dbReference>
<protein>
    <recommendedName>
        <fullName evidence="3">DUF192 domain-containing protein</fullName>
    </recommendedName>
</protein>
<organism evidence="1 2">
    <name type="scientific">Pseudidiomarina aestuarii</name>
    <dbReference type="NCBI Taxonomy" id="624146"/>
    <lineage>
        <taxon>Bacteria</taxon>
        <taxon>Pseudomonadati</taxon>
        <taxon>Pseudomonadota</taxon>
        <taxon>Gammaproteobacteria</taxon>
        <taxon>Alteromonadales</taxon>
        <taxon>Idiomarinaceae</taxon>
        <taxon>Pseudidiomarina</taxon>
    </lineage>
</organism>
<dbReference type="Pfam" id="PF02643">
    <property type="entry name" value="DUF192"/>
    <property type="match status" value="1"/>
</dbReference>
<sequence>MAAETLEFGRFYVHSYNLCLWKRVKVMRYFPQRLMGMLKLRGCNRQTAYWFPCCRSIHTWGMNFAIDVVALDRQQKIVGVYRNIQPGQFLRCPEAYSIVECEAGCQLPLEIWFGEQLRFELMTETEEELYE</sequence>
<evidence type="ECO:0000313" key="2">
    <source>
        <dbReference type="Proteomes" id="UP000242087"/>
    </source>
</evidence>
<dbReference type="Proteomes" id="UP000242087">
    <property type="component" value="Unassembled WGS sequence"/>
</dbReference>
<dbReference type="AlphaFoldDB" id="A0A2T4D6L5"/>
<dbReference type="InterPro" id="IPR038695">
    <property type="entry name" value="Saro_0823-like_sf"/>
</dbReference>
<evidence type="ECO:0000313" key="1">
    <source>
        <dbReference type="EMBL" id="PTB89392.1"/>
    </source>
</evidence>
<name>A0A2T4D6L5_9GAMM</name>
<comment type="caution">
    <text evidence="1">The sequence shown here is derived from an EMBL/GenBank/DDBJ whole genome shotgun (WGS) entry which is preliminary data.</text>
</comment>
<proteinExistence type="predicted"/>
<accession>A0A2T4D6L5</accession>
<dbReference type="InterPro" id="IPR003795">
    <property type="entry name" value="DUF192"/>
</dbReference>
<dbReference type="EMBL" id="PYVF01000017">
    <property type="protein sequence ID" value="PTB89392.1"/>
    <property type="molecule type" value="Genomic_DNA"/>
</dbReference>